<gene>
    <name evidence="11" type="ORF">SAMN05216243_1595</name>
</gene>
<keyword evidence="8" id="KW-1133">Transmembrane helix</keyword>
<dbReference type="STRING" id="407036.SAMN05216243_1595"/>
<dbReference type="Pfam" id="PF00015">
    <property type="entry name" value="MCPsignal"/>
    <property type="match status" value="1"/>
</dbReference>
<dbReference type="InterPro" id="IPR003660">
    <property type="entry name" value="HAMP_dom"/>
</dbReference>
<name>A0A1G8YHY4_9BACI</name>
<dbReference type="RefSeq" id="WP_093212814.1">
    <property type="nucleotide sequence ID" value="NZ_FNFL01000002.1"/>
</dbReference>
<feature type="domain" description="Methyl-accepting transducer" evidence="9">
    <location>
        <begin position="283"/>
        <end position="533"/>
    </location>
</feature>
<dbReference type="CDD" id="cd06225">
    <property type="entry name" value="HAMP"/>
    <property type="match status" value="1"/>
</dbReference>
<dbReference type="CDD" id="cd11386">
    <property type="entry name" value="MCP_signal"/>
    <property type="match status" value="1"/>
</dbReference>
<dbReference type="EMBL" id="FNFL01000002">
    <property type="protein sequence ID" value="SDK01710.1"/>
    <property type="molecule type" value="Genomic_DNA"/>
</dbReference>
<feature type="region of interest" description="Disordered" evidence="7">
    <location>
        <begin position="526"/>
        <end position="550"/>
    </location>
</feature>
<keyword evidence="2" id="KW-1003">Cell membrane</keyword>
<dbReference type="PROSITE" id="PS50111">
    <property type="entry name" value="CHEMOTAXIS_TRANSDUC_2"/>
    <property type="match status" value="1"/>
</dbReference>
<dbReference type="OrthoDB" id="9804712at2"/>
<sequence>MLKKGNFKNVSIGWKFGLTMIMVFVLFGASTGVTSFLINNITNNIDTVENVGERAVKVTEMGSLLREKGMESASYLNSTDEQYIEKFKESQDQFNALENELKSSMVTGEQKELFNKIIENDQRINDLFLEVMVPAVADGEESLLVNLQNQSSELQTTTVELLESLRAIAIEDQGKAVDNAGNSAQTVSIVLLLSIGLSVILGGSFFLLISRLVSKNLKRVTEVSNRIAEGDLAVEPLDYKGSDEIGQLSQAVNTMRDSLSNMIQQISEISESVNGQSEELTQSAAEVKAGSQQVAATMHELASGTESQANSATELASVMSDFSGKVQEANANGEDIKRASGDVLQMTEEGSRLMDSSIKQMAVIDSIVKEAVEKVQGLDTQSQEITKLVSVIKDIAEQTNLLALNAAIEAARAGEHGKGFAVVADEVRKLAEQVSVSVTDITGIVNSIQTESGNVTESLQSGYKEVEQGTAQIKTTGETFKGINTSVTSMANNVQTVSNNLATIAASSQEMNASIEEIASISEESAAGVEQTSASSQQTSSAMEEVSASSEQLASLAEKLNRLIGQFKI</sequence>
<evidence type="ECO:0000259" key="10">
    <source>
        <dbReference type="PROSITE" id="PS50885"/>
    </source>
</evidence>
<evidence type="ECO:0000313" key="12">
    <source>
        <dbReference type="Proteomes" id="UP000198694"/>
    </source>
</evidence>
<protein>
    <submittedName>
        <fullName evidence="11">Methyl-accepting chemotaxis protein</fullName>
    </submittedName>
</protein>
<evidence type="ECO:0000256" key="2">
    <source>
        <dbReference type="ARBA" id="ARBA00022475"/>
    </source>
</evidence>
<keyword evidence="12" id="KW-1185">Reference proteome</keyword>
<organism evidence="11 12">
    <name type="scientific">Sediminibacillus albus</name>
    <dbReference type="NCBI Taxonomy" id="407036"/>
    <lineage>
        <taxon>Bacteria</taxon>
        <taxon>Bacillati</taxon>
        <taxon>Bacillota</taxon>
        <taxon>Bacilli</taxon>
        <taxon>Bacillales</taxon>
        <taxon>Bacillaceae</taxon>
        <taxon>Sediminibacillus</taxon>
    </lineage>
</organism>
<evidence type="ECO:0000256" key="7">
    <source>
        <dbReference type="SAM" id="MobiDB-lite"/>
    </source>
</evidence>
<keyword evidence="4 6" id="KW-0807">Transducer</keyword>
<dbReference type="InterPro" id="IPR004089">
    <property type="entry name" value="MCPsignal_dom"/>
</dbReference>
<evidence type="ECO:0000256" key="3">
    <source>
        <dbReference type="ARBA" id="ARBA00023136"/>
    </source>
</evidence>
<evidence type="ECO:0000256" key="6">
    <source>
        <dbReference type="PROSITE-ProRule" id="PRU00284"/>
    </source>
</evidence>
<keyword evidence="3 8" id="KW-0472">Membrane</keyword>
<dbReference type="PROSITE" id="PS50885">
    <property type="entry name" value="HAMP"/>
    <property type="match status" value="1"/>
</dbReference>
<feature type="transmembrane region" description="Helical" evidence="8">
    <location>
        <begin position="189"/>
        <end position="209"/>
    </location>
</feature>
<dbReference type="PANTHER" id="PTHR32089">
    <property type="entry name" value="METHYL-ACCEPTING CHEMOTAXIS PROTEIN MCPB"/>
    <property type="match status" value="1"/>
</dbReference>
<dbReference type="AlphaFoldDB" id="A0A1G8YHY4"/>
<keyword evidence="8" id="KW-0812">Transmembrane</keyword>
<dbReference type="SMART" id="SM00304">
    <property type="entry name" value="HAMP"/>
    <property type="match status" value="1"/>
</dbReference>
<evidence type="ECO:0000256" key="5">
    <source>
        <dbReference type="ARBA" id="ARBA00029447"/>
    </source>
</evidence>
<evidence type="ECO:0000259" key="9">
    <source>
        <dbReference type="PROSITE" id="PS50111"/>
    </source>
</evidence>
<evidence type="ECO:0000313" key="11">
    <source>
        <dbReference type="EMBL" id="SDK01710.1"/>
    </source>
</evidence>
<comment type="similarity">
    <text evidence="5">Belongs to the methyl-accepting chemotaxis (MCP) protein family.</text>
</comment>
<feature type="domain" description="HAMP" evidence="10">
    <location>
        <begin position="211"/>
        <end position="264"/>
    </location>
</feature>
<dbReference type="Pfam" id="PF00672">
    <property type="entry name" value="HAMP"/>
    <property type="match status" value="1"/>
</dbReference>
<proteinExistence type="inferred from homology"/>
<dbReference type="SUPFAM" id="SSF58104">
    <property type="entry name" value="Methyl-accepting chemotaxis protein (MCP) signaling domain"/>
    <property type="match status" value="1"/>
</dbReference>
<dbReference type="Proteomes" id="UP000198694">
    <property type="component" value="Unassembled WGS sequence"/>
</dbReference>
<dbReference type="PANTHER" id="PTHR32089:SF112">
    <property type="entry name" value="LYSOZYME-LIKE PROTEIN-RELATED"/>
    <property type="match status" value="1"/>
</dbReference>
<dbReference type="SMART" id="SM00283">
    <property type="entry name" value="MA"/>
    <property type="match status" value="1"/>
</dbReference>
<accession>A0A1G8YHY4</accession>
<feature type="transmembrane region" description="Helical" evidence="8">
    <location>
        <begin position="12"/>
        <end position="38"/>
    </location>
</feature>
<dbReference type="Gene3D" id="6.10.340.10">
    <property type="match status" value="1"/>
</dbReference>
<comment type="subcellular location">
    <subcellularLocation>
        <location evidence="1">Cell membrane</location>
    </subcellularLocation>
</comment>
<evidence type="ECO:0000256" key="1">
    <source>
        <dbReference type="ARBA" id="ARBA00004236"/>
    </source>
</evidence>
<reference evidence="11 12" key="1">
    <citation type="submission" date="2016-10" db="EMBL/GenBank/DDBJ databases">
        <authorList>
            <person name="de Groot N.N."/>
        </authorList>
    </citation>
    <scope>NUCLEOTIDE SEQUENCE [LARGE SCALE GENOMIC DNA]</scope>
    <source>
        <strain evidence="11 12">CGMCC 1.6502</strain>
    </source>
</reference>
<dbReference type="GO" id="GO:0007165">
    <property type="term" value="P:signal transduction"/>
    <property type="evidence" value="ECO:0007669"/>
    <property type="project" value="UniProtKB-KW"/>
</dbReference>
<dbReference type="Gene3D" id="1.10.287.950">
    <property type="entry name" value="Methyl-accepting chemotaxis protein"/>
    <property type="match status" value="1"/>
</dbReference>
<evidence type="ECO:0000256" key="4">
    <source>
        <dbReference type="ARBA" id="ARBA00023224"/>
    </source>
</evidence>
<dbReference type="GO" id="GO:0005886">
    <property type="term" value="C:plasma membrane"/>
    <property type="evidence" value="ECO:0007669"/>
    <property type="project" value="UniProtKB-SubCell"/>
</dbReference>
<evidence type="ECO:0000256" key="8">
    <source>
        <dbReference type="SAM" id="Phobius"/>
    </source>
</evidence>